<name>A0ACC5XB97_PANGG</name>
<dbReference type="EMBL" id="CM040469">
    <property type="protein sequence ID" value="MCI4387840.1"/>
    <property type="molecule type" value="Genomic_DNA"/>
</dbReference>
<proteinExistence type="predicted"/>
<gene>
    <name evidence="1" type="ORF">PGIGA_G00078860</name>
</gene>
<evidence type="ECO:0000313" key="2">
    <source>
        <dbReference type="Proteomes" id="UP000829447"/>
    </source>
</evidence>
<protein>
    <submittedName>
        <fullName evidence="1">Uncharacterized protein</fullName>
    </submittedName>
</protein>
<organism evidence="1 2">
    <name type="scientific">Pangasianodon gigas</name>
    <name type="common">Mekong giant catfish</name>
    <name type="synonym">Pangasius gigas</name>
    <dbReference type="NCBI Taxonomy" id="30993"/>
    <lineage>
        <taxon>Eukaryota</taxon>
        <taxon>Metazoa</taxon>
        <taxon>Chordata</taxon>
        <taxon>Craniata</taxon>
        <taxon>Vertebrata</taxon>
        <taxon>Euteleostomi</taxon>
        <taxon>Actinopterygii</taxon>
        <taxon>Neopterygii</taxon>
        <taxon>Teleostei</taxon>
        <taxon>Ostariophysi</taxon>
        <taxon>Siluriformes</taxon>
        <taxon>Pangasiidae</taxon>
        <taxon>Pangasianodon</taxon>
    </lineage>
</organism>
<keyword evidence="2" id="KW-1185">Reference proteome</keyword>
<sequence>MSKPKLVVFDLDYTLWPFWVDTNVDPPFRKDQSGKVVDSCNHHVRLYEDTVDILRFLQSQDIQIGLASRTGEVAGANELLSLYSLDQYISFKEIYPGSKVTHFKRLQADSGVCYTDMMFFDDEHRNISEVGRLGVYCVLVQDGVTSKLVHDELQKFMKKS</sequence>
<evidence type="ECO:0000313" key="1">
    <source>
        <dbReference type="EMBL" id="MCI4387840.1"/>
    </source>
</evidence>
<dbReference type="Proteomes" id="UP000829447">
    <property type="component" value="Linkage Group LG16"/>
</dbReference>
<comment type="caution">
    <text evidence="1">The sequence shown here is derived from an EMBL/GenBank/DDBJ whole genome shotgun (WGS) entry which is preliminary data.</text>
</comment>
<reference evidence="1 2" key="1">
    <citation type="journal article" date="2022" name="bioRxiv">
        <title>An ancient truncated duplication of the anti-Mullerian hormone receptor type 2 gene is a potential conserved master sex determinant in the Pangasiidae catfish family.</title>
        <authorList>
            <person name="Wen M."/>
            <person name="Pan Q."/>
            <person name="Jouanno E."/>
            <person name="Montfort J."/>
            <person name="Zahm M."/>
            <person name="Cabau C."/>
            <person name="Klopp C."/>
            <person name="Iampietro C."/>
            <person name="Roques C."/>
            <person name="Bouchez O."/>
            <person name="Castinel A."/>
            <person name="Donnadieu C."/>
            <person name="Parrinello H."/>
            <person name="Poncet C."/>
            <person name="Belmonte E."/>
            <person name="Gautier V."/>
            <person name="Avarre J.-C."/>
            <person name="Dugue R."/>
            <person name="Gustiano R."/>
            <person name="Ha T.T.T."/>
            <person name="Campet M."/>
            <person name="Sriphairoj K."/>
            <person name="Ribolli J."/>
            <person name="de Almeida F.L."/>
            <person name="Desvignes T."/>
            <person name="Postlethwait J.H."/>
            <person name="Bucao C.F."/>
            <person name="Robinson-Rechavi M."/>
            <person name="Bobe J."/>
            <person name="Herpin A."/>
            <person name="Guiguen Y."/>
        </authorList>
    </citation>
    <scope>NUCLEOTIDE SEQUENCE [LARGE SCALE GENOMIC DNA]</scope>
    <source>
        <strain evidence="1">YG-Dec2019</strain>
    </source>
</reference>
<accession>A0ACC5XB97</accession>